<dbReference type="GO" id="GO:0030677">
    <property type="term" value="C:ribonuclease P complex"/>
    <property type="evidence" value="ECO:0007669"/>
    <property type="project" value="InterPro"/>
</dbReference>
<dbReference type="InterPro" id="IPR002730">
    <property type="entry name" value="Rpp29/RNP1"/>
</dbReference>
<dbReference type="Pfam" id="PF01868">
    <property type="entry name" value="RNase_P-MRP_p29"/>
    <property type="match status" value="1"/>
</dbReference>
<dbReference type="EMBL" id="ATCN01000411">
    <property type="protein sequence ID" value="EPR79072.1"/>
    <property type="molecule type" value="Genomic_DNA"/>
</dbReference>
<comment type="caution">
    <text evidence="3">The sequence shown here is derived from an EMBL/GenBank/DDBJ whole genome shotgun (WGS) entry which is preliminary data.</text>
</comment>
<dbReference type="SUPFAM" id="SSF101744">
    <property type="entry name" value="Rof/RNase P subunit-like"/>
    <property type="match status" value="1"/>
</dbReference>
<evidence type="ECO:0000256" key="2">
    <source>
        <dbReference type="ARBA" id="ARBA00006181"/>
    </source>
</evidence>
<dbReference type="GO" id="GO:0033204">
    <property type="term" value="F:ribonuclease P RNA binding"/>
    <property type="evidence" value="ECO:0007669"/>
    <property type="project" value="InterPro"/>
</dbReference>
<sequence length="155" mass="18147">MEFDVEKFLNSKSQKGDINPKKAKLLFQTPLKKVIQQNEKSMPSPNLSLSYTNWLKINEEHEKYINNLHLNVSAHQFINILCKTELTGAKLKLKNGDKIIEGIVTQERENIFLIILPDNKIKKFPKNDHVFSLQIKNIKYLLIGKFLKKNRFLKK</sequence>
<dbReference type="AlphaFoldDB" id="S7WB85"/>
<evidence type="ECO:0000313" key="4">
    <source>
        <dbReference type="Proteomes" id="UP000014978"/>
    </source>
</evidence>
<dbReference type="InterPro" id="IPR036980">
    <property type="entry name" value="RNase_P/MRP_Rpp29_sf"/>
</dbReference>
<proteinExistence type="inferred from homology"/>
<evidence type="ECO:0000256" key="1">
    <source>
        <dbReference type="ARBA" id="ARBA00004123"/>
    </source>
</evidence>
<keyword evidence="4" id="KW-1185">Reference proteome</keyword>
<dbReference type="InterPro" id="IPR016848">
    <property type="entry name" value="RNase_P/MRP_Rpp29-subunit"/>
</dbReference>
<dbReference type="PANTHER" id="PTHR13348:SF0">
    <property type="entry name" value="RIBONUCLEASE P PROTEIN SUBUNIT P29"/>
    <property type="match status" value="1"/>
</dbReference>
<reference evidence="4" key="1">
    <citation type="journal article" date="2013" name="PLoS Genet.">
        <title>The genome of Spraguea lophii and the basis of host-microsporidian interactions.</title>
        <authorList>
            <person name="Campbell S.E."/>
            <person name="Williams T.A."/>
            <person name="Yousuf A."/>
            <person name="Soanes D.M."/>
            <person name="Paszkiewicz K.H."/>
            <person name="Williams B.A.P."/>
        </authorList>
    </citation>
    <scope>NUCLEOTIDE SEQUENCE [LARGE SCALE GENOMIC DNA]</scope>
    <source>
        <strain evidence="4">42_110</strain>
    </source>
</reference>
<dbReference type="GO" id="GO:0006364">
    <property type="term" value="P:rRNA processing"/>
    <property type="evidence" value="ECO:0007669"/>
    <property type="project" value="TreeGrafter"/>
</dbReference>
<protein>
    <submittedName>
        <fullName evidence="3">RNase P subunit Rpp29</fullName>
    </submittedName>
</protein>
<gene>
    <name evidence="3" type="ORF">SLOPH_2442</name>
</gene>
<organism evidence="3 4">
    <name type="scientific">Spraguea lophii (strain 42_110)</name>
    <name type="common">Microsporidian parasite</name>
    <dbReference type="NCBI Taxonomy" id="1358809"/>
    <lineage>
        <taxon>Eukaryota</taxon>
        <taxon>Fungi</taxon>
        <taxon>Fungi incertae sedis</taxon>
        <taxon>Microsporidia</taxon>
        <taxon>Spragueidae</taxon>
        <taxon>Spraguea</taxon>
    </lineage>
</organism>
<dbReference type="HOGENOM" id="CLU_1696639_0_0_1"/>
<accession>S7WB85</accession>
<name>S7WB85_SPRLO</name>
<dbReference type="GO" id="GO:0005634">
    <property type="term" value="C:nucleus"/>
    <property type="evidence" value="ECO:0007669"/>
    <property type="project" value="UniProtKB-SubCell"/>
</dbReference>
<dbReference type="Gene3D" id="2.30.30.210">
    <property type="entry name" value="Ribonuclease P/MRP, subunit p29"/>
    <property type="match status" value="1"/>
</dbReference>
<evidence type="ECO:0000313" key="3">
    <source>
        <dbReference type="EMBL" id="EPR79072.1"/>
    </source>
</evidence>
<dbReference type="PANTHER" id="PTHR13348">
    <property type="entry name" value="RIBONUCLEASE P SUBUNIT P29"/>
    <property type="match status" value="1"/>
</dbReference>
<dbReference type="Proteomes" id="UP000014978">
    <property type="component" value="Unassembled WGS sequence"/>
</dbReference>
<dbReference type="InterPro" id="IPR023534">
    <property type="entry name" value="Rof/RNase_P-like"/>
</dbReference>
<dbReference type="InParanoid" id="S7WB85"/>
<dbReference type="OMA" id="CNTEING"/>
<dbReference type="VEuPathDB" id="MicrosporidiaDB:SLOPH_2442"/>
<comment type="similarity">
    <text evidence="2">Belongs to the eukaryotic/archaeal RNase P protein component 1 family.</text>
</comment>
<dbReference type="OrthoDB" id="124041at2759"/>
<dbReference type="GO" id="GO:0000172">
    <property type="term" value="C:ribonuclease MRP complex"/>
    <property type="evidence" value="ECO:0007669"/>
    <property type="project" value="InterPro"/>
</dbReference>
<dbReference type="GO" id="GO:0001682">
    <property type="term" value="P:tRNA 5'-leader removal"/>
    <property type="evidence" value="ECO:0007669"/>
    <property type="project" value="InterPro"/>
</dbReference>
<comment type="subcellular location">
    <subcellularLocation>
        <location evidence="1">Nucleus</location>
    </subcellularLocation>
</comment>